<dbReference type="EMBL" id="OZ075112">
    <property type="protein sequence ID" value="CAL4971881.1"/>
    <property type="molecule type" value="Genomic_DNA"/>
</dbReference>
<dbReference type="PANTHER" id="PTHR31672">
    <property type="entry name" value="BNACNNG10540D PROTEIN"/>
    <property type="match status" value="1"/>
</dbReference>
<sequence length="332" mass="37938">MKMHKTGTKEEARTTAKYHSAHLMEEIILEILARLPVRSLLRFSTFSNHFRFYQWPQHGCITSSPNNNEKNVAAFLDAKDFPRQFRTLRYFTHCDGLVFAPTNARLYVFNPATRDAITLPDSDRNNLRAGGGRGRLCYSAGLGLDPRTGEYKVVQAFYHRSLDDPAATTMGTTTDMGMEELRGILFLSLEEEEFGICGLPDDLDPEDDDFTLDALHGRDLCVTASNRRLEMLTVWTLPIADEGLCTLWERRYSIPFSGPCCVMALPPYSNGGRIILWQASTLYCFELETYELKILCELRRLRYQGAGEWENLFAFNVKPFTESLVRINSKRL</sequence>
<dbReference type="Pfam" id="PF00646">
    <property type="entry name" value="F-box"/>
    <property type="match status" value="1"/>
</dbReference>
<proteinExistence type="predicted"/>
<evidence type="ECO:0000313" key="3">
    <source>
        <dbReference type="Proteomes" id="UP001497457"/>
    </source>
</evidence>
<evidence type="ECO:0000313" key="2">
    <source>
        <dbReference type="EMBL" id="CAL4971881.1"/>
    </source>
</evidence>
<evidence type="ECO:0000259" key="1">
    <source>
        <dbReference type="Pfam" id="PF00646"/>
    </source>
</evidence>
<accession>A0ABC9A5R0</accession>
<reference evidence="2" key="1">
    <citation type="submission" date="2024-10" db="EMBL/GenBank/DDBJ databases">
        <authorList>
            <person name="Ryan C."/>
        </authorList>
    </citation>
    <scope>NUCLEOTIDE SEQUENCE [LARGE SCALE GENOMIC DNA]</scope>
</reference>
<gene>
    <name evidence="2" type="ORF">URODEC1_LOCUS50930</name>
</gene>
<dbReference type="Proteomes" id="UP001497457">
    <property type="component" value="Chromosome 2b"/>
</dbReference>
<dbReference type="InterPro" id="IPR050796">
    <property type="entry name" value="SCF_F-box_component"/>
</dbReference>
<dbReference type="InterPro" id="IPR001810">
    <property type="entry name" value="F-box_dom"/>
</dbReference>
<protein>
    <recommendedName>
        <fullName evidence="1">F-box domain-containing protein</fullName>
    </recommendedName>
</protein>
<dbReference type="AlphaFoldDB" id="A0ABC9A5R0"/>
<organism evidence="2 3">
    <name type="scientific">Urochloa decumbens</name>
    <dbReference type="NCBI Taxonomy" id="240449"/>
    <lineage>
        <taxon>Eukaryota</taxon>
        <taxon>Viridiplantae</taxon>
        <taxon>Streptophyta</taxon>
        <taxon>Embryophyta</taxon>
        <taxon>Tracheophyta</taxon>
        <taxon>Spermatophyta</taxon>
        <taxon>Magnoliopsida</taxon>
        <taxon>Liliopsida</taxon>
        <taxon>Poales</taxon>
        <taxon>Poaceae</taxon>
        <taxon>PACMAD clade</taxon>
        <taxon>Panicoideae</taxon>
        <taxon>Panicodae</taxon>
        <taxon>Paniceae</taxon>
        <taxon>Melinidinae</taxon>
        <taxon>Urochloa</taxon>
    </lineage>
</organism>
<feature type="domain" description="F-box" evidence="1">
    <location>
        <begin position="25"/>
        <end position="51"/>
    </location>
</feature>
<keyword evidence="3" id="KW-1185">Reference proteome</keyword>
<dbReference type="PANTHER" id="PTHR31672:SF13">
    <property type="entry name" value="F-BOX PROTEIN CPR30-LIKE"/>
    <property type="match status" value="1"/>
</dbReference>
<name>A0ABC9A5R0_9POAL</name>